<gene>
    <name evidence="1" type="ORF">GCM10007933_07130</name>
</gene>
<comment type="caution">
    <text evidence="1">The sequence shown here is derived from an EMBL/GenBank/DDBJ whole genome shotgun (WGS) entry which is preliminary data.</text>
</comment>
<dbReference type="RefSeq" id="WP_284186724.1">
    <property type="nucleotide sequence ID" value="NZ_BSPX01000006.1"/>
</dbReference>
<dbReference type="EMBL" id="BSPX01000006">
    <property type="protein sequence ID" value="GLT21261.1"/>
    <property type="molecule type" value="Genomic_DNA"/>
</dbReference>
<dbReference type="InterPro" id="IPR010342">
    <property type="entry name" value="DUF938"/>
</dbReference>
<proteinExistence type="predicted"/>
<evidence type="ECO:0000313" key="1">
    <source>
        <dbReference type="EMBL" id="GLT21261.1"/>
    </source>
</evidence>
<keyword evidence="2" id="KW-1185">Reference proteome</keyword>
<evidence type="ECO:0000313" key="2">
    <source>
        <dbReference type="Proteomes" id="UP001157167"/>
    </source>
</evidence>
<dbReference type="InterPro" id="IPR029063">
    <property type="entry name" value="SAM-dependent_MTases_sf"/>
</dbReference>
<reference evidence="2" key="1">
    <citation type="journal article" date="2019" name="Int. J. Syst. Evol. Microbiol.">
        <title>The Global Catalogue of Microorganisms (GCM) 10K type strain sequencing project: providing services to taxonomists for standard genome sequencing and annotation.</title>
        <authorList>
            <consortium name="The Broad Institute Genomics Platform"/>
            <consortium name="The Broad Institute Genome Sequencing Center for Infectious Disease"/>
            <person name="Wu L."/>
            <person name="Ma J."/>
        </authorList>
    </citation>
    <scope>NUCLEOTIDE SEQUENCE [LARGE SCALE GENOMIC DNA]</scope>
    <source>
        <strain evidence="2">NBRC 102407</strain>
    </source>
</reference>
<organism evidence="1 2">
    <name type="scientific">Zoogloea oryzae</name>
    <dbReference type="NCBI Taxonomy" id="310767"/>
    <lineage>
        <taxon>Bacteria</taxon>
        <taxon>Pseudomonadati</taxon>
        <taxon>Pseudomonadota</taxon>
        <taxon>Betaproteobacteria</taxon>
        <taxon>Rhodocyclales</taxon>
        <taxon>Zoogloeaceae</taxon>
        <taxon>Zoogloea</taxon>
    </lineage>
</organism>
<accession>A0ABQ6F7P0</accession>
<dbReference type="PANTHER" id="PTHR20974">
    <property type="entry name" value="UPF0585 PROTEIN CG18661"/>
    <property type="match status" value="1"/>
</dbReference>
<dbReference type="Pfam" id="PF06080">
    <property type="entry name" value="DUF938"/>
    <property type="match status" value="1"/>
</dbReference>
<protein>
    <recommendedName>
        <fullName evidence="3">Methylase</fullName>
    </recommendedName>
</protein>
<dbReference type="PANTHER" id="PTHR20974:SF0">
    <property type="entry name" value="UPF0585 PROTEIN CG18661"/>
    <property type="match status" value="1"/>
</dbReference>
<dbReference type="Proteomes" id="UP001157167">
    <property type="component" value="Unassembled WGS sequence"/>
</dbReference>
<evidence type="ECO:0008006" key="3">
    <source>
        <dbReference type="Google" id="ProtNLM"/>
    </source>
</evidence>
<name>A0ABQ6F7P0_9RHOO</name>
<sequence>MMMEIQPEKPWSAACERNRDPILAVLREHFADRRRVLEVGSGTGQHAVHFAAALPHLVWQTSDRPQWLAGIRLWLDEAALPNTPPPLELDVTRRWPAGGFDAVFSSNTLHIMGWPEVEAFFAGLDGALDADALLAIYGPFNDGGKFTSESNAAFDAALRADDPKRGIRDLEAVDALARARGFALVEDRAMPANNRCVVWRRRP</sequence>
<dbReference type="Gene3D" id="3.40.50.150">
    <property type="entry name" value="Vaccinia Virus protein VP39"/>
    <property type="match status" value="1"/>
</dbReference>
<dbReference type="SUPFAM" id="SSF53335">
    <property type="entry name" value="S-adenosyl-L-methionine-dependent methyltransferases"/>
    <property type="match status" value="1"/>
</dbReference>